<evidence type="ECO:0000256" key="2">
    <source>
        <dbReference type="SAM" id="SignalP"/>
    </source>
</evidence>
<dbReference type="PROSITE" id="PS51257">
    <property type="entry name" value="PROKAR_LIPOPROTEIN"/>
    <property type="match status" value="1"/>
</dbReference>
<protein>
    <submittedName>
        <fullName evidence="4">DUF1541 domain-containing protein</fullName>
    </submittedName>
</protein>
<evidence type="ECO:0000256" key="1">
    <source>
        <dbReference type="SAM" id="MobiDB-lite"/>
    </source>
</evidence>
<feature type="chain" id="PRO_5046004818" evidence="2">
    <location>
        <begin position="24"/>
        <end position="188"/>
    </location>
</feature>
<comment type="caution">
    <text evidence="4">The sequence shown here is derived from an EMBL/GenBank/DDBJ whole genome shotgun (WGS) entry which is preliminary data.</text>
</comment>
<accession>A0ABV5KLU8</accession>
<dbReference type="Pfam" id="PF07563">
    <property type="entry name" value="DUF1541"/>
    <property type="match status" value="2"/>
</dbReference>
<feature type="signal peptide" evidence="2">
    <location>
        <begin position="1"/>
        <end position="23"/>
    </location>
</feature>
<evidence type="ECO:0000313" key="5">
    <source>
        <dbReference type="Proteomes" id="UP001589747"/>
    </source>
</evidence>
<dbReference type="Gene3D" id="2.30.30.1210">
    <property type="entry name" value="Domain of unknown function DUF1541"/>
    <property type="match status" value="1"/>
</dbReference>
<keyword evidence="2" id="KW-0732">Signal</keyword>
<dbReference type="Proteomes" id="UP001589747">
    <property type="component" value="Unassembled WGS sequence"/>
</dbReference>
<feature type="domain" description="DUF1541" evidence="3">
    <location>
        <begin position="129"/>
        <end position="180"/>
    </location>
</feature>
<name>A0ABV5KLU8_9BACL</name>
<feature type="region of interest" description="Disordered" evidence="1">
    <location>
        <begin position="21"/>
        <end position="49"/>
    </location>
</feature>
<evidence type="ECO:0000313" key="4">
    <source>
        <dbReference type="EMBL" id="MFB9326217.1"/>
    </source>
</evidence>
<organism evidence="4 5">
    <name type="scientific">Paenibacillus aurantiacus</name>
    <dbReference type="NCBI Taxonomy" id="1936118"/>
    <lineage>
        <taxon>Bacteria</taxon>
        <taxon>Bacillati</taxon>
        <taxon>Bacillota</taxon>
        <taxon>Bacilli</taxon>
        <taxon>Bacillales</taxon>
        <taxon>Paenibacillaceae</taxon>
        <taxon>Paenibacillus</taxon>
    </lineage>
</organism>
<keyword evidence="5" id="KW-1185">Reference proteome</keyword>
<evidence type="ECO:0000259" key="3">
    <source>
        <dbReference type="Pfam" id="PF07563"/>
    </source>
</evidence>
<sequence length="188" mass="19365">MKKWMAILGLAAVVSLSGCGQSAAPTESNEAGGAANGQAMEGMHHTSEGKLPEGLKEAAKPAFEKGAAVILRDGHMAGMEGAKGTVVGAFDTIAYAVTYTPTSGGEKVENHKWVIQEEIQGAGDVPLQPGAKVTLEADHMAGMQGAEAVIDSANPTTVYMVDYVPAAGGAPVKNHQWMTEDELESAAE</sequence>
<dbReference type="RefSeq" id="WP_377493688.1">
    <property type="nucleotide sequence ID" value="NZ_JBHMDO010000017.1"/>
</dbReference>
<reference evidence="4 5" key="1">
    <citation type="submission" date="2024-09" db="EMBL/GenBank/DDBJ databases">
        <authorList>
            <person name="Sun Q."/>
            <person name="Mori K."/>
        </authorList>
    </citation>
    <scope>NUCLEOTIDE SEQUENCE [LARGE SCALE GENOMIC DNA]</scope>
    <source>
        <strain evidence="4 5">TISTR 2452</strain>
    </source>
</reference>
<proteinExistence type="predicted"/>
<dbReference type="EMBL" id="JBHMDO010000017">
    <property type="protein sequence ID" value="MFB9326217.1"/>
    <property type="molecule type" value="Genomic_DNA"/>
</dbReference>
<feature type="domain" description="DUF1541" evidence="3">
    <location>
        <begin position="65"/>
        <end position="116"/>
    </location>
</feature>
<gene>
    <name evidence="4" type="ORF">ACFFSY_09865</name>
</gene>
<dbReference type="InterPro" id="IPR011438">
    <property type="entry name" value="DUF1541"/>
</dbReference>